<evidence type="ECO:0000313" key="6">
    <source>
        <dbReference type="EMBL" id="ADB14855.1"/>
    </source>
</evidence>
<dbReference type="InterPro" id="IPR004852">
    <property type="entry name" value="Di-haem_cyt_c_peroxidsae"/>
</dbReference>
<dbReference type="GO" id="GO:0046872">
    <property type="term" value="F:metal ion binding"/>
    <property type="evidence" value="ECO:0007669"/>
    <property type="project" value="UniProtKB-KW"/>
</dbReference>
<dbReference type="Pfam" id="PF00034">
    <property type="entry name" value="Cytochrom_C"/>
    <property type="match status" value="1"/>
</dbReference>
<dbReference type="InterPro" id="IPR011045">
    <property type="entry name" value="N2O_reductase_N"/>
</dbReference>
<dbReference type="PANTHER" id="PTHR47197">
    <property type="entry name" value="PROTEIN NIRF"/>
    <property type="match status" value="1"/>
</dbReference>
<keyword evidence="6" id="KW-0560">Oxidoreductase</keyword>
<dbReference type="PANTHER" id="PTHR47197:SF3">
    <property type="entry name" value="DIHYDRO-HEME D1 DEHYDROGENASE"/>
    <property type="match status" value="1"/>
</dbReference>
<dbReference type="InterPro" id="IPR036909">
    <property type="entry name" value="Cyt_c-like_dom_sf"/>
</dbReference>
<dbReference type="SUPFAM" id="SSF50974">
    <property type="entry name" value="Nitrous oxide reductase, N-terminal domain"/>
    <property type="match status" value="1"/>
</dbReference>
<keyword evidence="3 4" id="KW-0408">Iron</keyword>
<dbReference type="Gene3D" id="2.130.10.10">
    <property type="entry name" value="YVTN repeat-like/Quinoprotein amine dehydrogenase"/>
    <property type="match status" value="3"/>
</dbReference>
<dbReference type="Gene3D" id="1.10.760.10">
    <property type="entry name" value="Cytochrome c-like domain"/>
    <property type="match status" value="2"/>
</dbReference>
<evidence type="ECO:0000256" key="4">
    <source>
        <dbReference type="PROSITE-ProRule" id="PRU00433"/>
    </source>
</evidence>
<reference evidence="6 7" key="1">
    <citation type="journal article" date="2009" name="Stand. Genomic Sci.">
        <title>Complete genome sequence of Pirellula staleyi type strain (ATCC 27377).</title>
        <authorList>
            <person name="Clum A."/>
            <person name="Tindall B.J."/>
            <person name="Sikorski J."/>
            <person name="Ivanova N."/>
            <person name="Mavrommatis K."/>
            <person name="Lucas S."/>
            <person name="Glavina del Rio T."/>
            <person name="Nolan M."/>
            <person name="Chen F."/>
            <person name="Tice H."/>
            <person name="Pitluck S."/>
            <person name="Cheng J.F."/>
            <person name="Chertkov O."/>
            <person name="Brettin T."/>
            <person name="Han C."/>
            <person name="Detter J.C."/>
            <person name="Kuske C."/>
            <person name="Bruce D."/>
            <person name="Goodwin L."/>
            <person name="Ovchinikova G."/>
            <person name="Pati A."/>
            <person name="Mikhailova N."/>
            <person name="Chen A."/>
            <person name="Palaniappan K."/>
            <person name="Land M."/>
            <person name="Hauser L."/>
            <person name="Chang Y.J."/>
            <person name="Jeffries C.D."/>
            <person name="Chain P."/>
            <person name="Rohde M."/>
            <person name="Goker M."/>
            <person name="Bristow J."/>
            <person name="Eisen J.A."/>
            <person name="Markowitz V."/>
            <person name="Hugenholtz P."/>
            <person name="Kyrpides N.C."/>
            <person name="Klenk H.P."/>
            <person name="Lapidus A."/>
        </authorList>
    </citation>
    <scope>NUCLEOTIDE SEQUENCE [LARGE SCALE GENOMIC DNA]</scope>
    <source>
        <strain evidence="7">ATCC 27377 / DSM 6068 / ICPB 4128</strain>
    </source>
</reference>
<dbReference type="GO" id="GO:0020037">
    <property type="term" value="F:heme binding"/>
    <property type="evidence" value="ECO:0007669"/>
    <property type="project" value="InterPro"/>
</dbReference>
<feature type="domain" description="Cytochrome c" evidence="5">
    <location>
        <begin position="542"/>
        <end position="637"/>
    </location>
</feature>
<dbReference type="InterPro" id="IPR051200">
    <property type="entry name" value="Host-pathogen_enzymatic-act"/>
</dbReference>
<dbReference type="Proteomes" id="UP000001887">
    <property type="component" value="Chromosome"/>
</dbReference>
<sequence>MRDLKLTNIWTPVWVRVACGLFIVLAGSVATPALRSLWGEEPAAEARVYKDGEKYDRYYAPPAANETVIPLDAVAARLPVRLRRPQSLAVTSDGRTLLVACRESGSIVMIDTATQQVLGEEKLGERLMQIVRLASRDAFAVVDHEAHELLHVSLQRSDDAVPTIKVVERIALPAYPIRVASWPDGKQLAVTSLWSRKLSLVDTSGESWKISSSRKLDFQPREVMYLGNADRLIVADAFGGKLAVIDPSAEVETITRQFPGHNIRGLAVTPDFKSILVSHQMLNELAHTIRNDVHWGLLMSNDLRWLKTDAVLEGGKEQYFGSHMHPLGDAGAGAADPEAVVVSSQGTVLVALGGVGQISIGKEDDFVLDRLTIGRRPVAIALSKDEKTAYVANQFDDSIAVVNIEEKKLVKTIGVGPLPNLTVAERGEILFHDARMSHDSWMSCQSCHTDGHANGQLNDNFSDKSFGAPKRVLSLLGQSDTAPYAWNGKVADLATQVENSVTKTMSREDPPARDEVEAIAAYIATLKSPQPLAAIDDSIDRASIARGEKIFSSRNCNDCHAAPTYTSPETYDVGLVDELGEKRFNPPSLRGVSHRSPLLHNKRARTIEEVFEQVKHPNSAEYSADEVRDLAAFLRSL</sequence>
<dbReference type="OrthoDB" id="9772811at2"/>
<accession>D2R0I7</accession>
<evidence type="ECO:0000259" key="5">
    <source>
        <dbReference type="PROSITE" id="PS51007"/>
    </source>
</evidence>
<evidence type="ECO:0000256" key="2">
    <source>
        <dbReference type="ARBA" id="ARBA00022723"/>
    </source>
</evidence>
<keyword evidence="7" id="KW-1185">Reference proteome</keyword>
<keyword evidence="1 4" id="KW-0349">Heme</keyword>
<dbReference type="EMBL" id="CP001848">
    <property type="protein sequence ID" value="ADB14855.1"/>
    <property type="molecule type" value="Genomic_DNA"/>
</dbReference>
<organism evidence="6 7">
    <name type="scientific">Pirellula staleyi (strain ATCC 27377 / DSM 6068 / ICPB 4128)</name>
    <name type="common">Pirella staleyi</name>
    <dbReference type="NCBI Taxonomy" id="530564"/>
    <lineage>
        <taxon>Bacteria</taxon>
        <taxon>Pseudomonadati</taxon>
        <taxon>Planctomycetota</taxon>
        <taxon>Planctomycetia</taxon>
        <taxon>Pirellulales</taxon>
        <taxon>Pirellulaceae</taxon>
        <taxon>Pirellula</taxon>
    </lineage>
</organism>
<name>D2R0I7_PIRSD</name>
<keyword evidence="6" id="KW-0575">Peroxidase</keyword>
<dbReference type="SUPFAM" id="SSF46626">
    <property type="entry name" value="Cytochrome c"/>
    <property type="match status" value="2"/>
</dbReference>
<dbReference type="KEGG" id="psl:Psta_0159"/>
<keyword evidence="2 4" id="KW-0479">Metal-binding</keyword>
<protein>
    <submittedName>
        <fullName evidence="6">Cytochrome c peroxidase-like protein</fullName>
    </submittedName>
</protein>
<dbReference type="AlphaFoldDB" id="D2R0I7"/>
<evidence type="ECO:0000313" key="7">
    <source>
        <dbReference type="Proteomes" id="UP000001887"/>
    </source>
</evidence>
<dbReference type="InterPro" id="IPR015943">
    <property type="entry name" value="WD40/YVTN_repeat-like_dom_sf"/>
</dbReference>
<evidence type="ECO:0000256" key="3">
    <source>
        <dbReference type="ARBA" id="ARBA00023004"/>
    </source>
</evidence>
<dbReference type="Pfam" id="PF03150">
    <property type="entry name" value="CCP_MauG"/>
    <property type="match status" value="1"/>
</dbReference>
<dbReference type="PROSITE" id="PS51007">
    <property type="entry name" value="CYTC"/>
    <property type="match status" value="2"/>
</dbReference>
<feature type="domain" description="Cytochrome c" evidence="5">
    <location>
        <begin position="422"/>
        <end position="527"/>
    </location>
</feature>
<dbReference type="eggNOG" id="COG1858">
    <property type="taxonomic scope" value="Bacteria"/>
</dbReference>
<dbReference type="STRING" id="530564.Psta_0159"/>
<dbReference type="HOGENOM" id="CLU_019300_0_0_0"/>
<dbReference type="eggNOG" id="COG3391">
    <property type="taxonomic scope" value="Bacteria"/>
</dbReference>
<dbReference type="InterPro" id="IPR009056">
    <property type="entry name" value="Cyt_c-like_dom"/>
</dbReference>
<dbReference type="GO" id="GO:0009055">
    <property type="term" value="F:electron transfer activity"/>
    <property type="evidence" value="ECO:0007669"/>
    <property type="project" value="InterPro"/>
</dbReference>
<proteinExistence type="predicted"/>
<evidence type="ECO:0000256" key="1">
    <source>
        <dbReference type="ARBA" id="ARBA00022617"/>
    </source>
</evidence>
<dbReference type="GO" id="GO:0004601">
    <property type="term" value="F:peroxidase activity"/>
    <property type="evidence" value="ECO:0007669"/>
    <property type="project" value="UniProtKB-KW"/>
</dbReference>
<gene>
    <name evidence="6" type="ordered locus">Psta_0159</name>
</gene>